<evidence type="ECO:0000256" key="7">
    <source>
        <dbReference type="SAM" id="Phobius"/>
    </source>
</evidence>
<evidence type="ECO:0000256" key="3">
    <source>
        <dbReference type="ARBA" id="ARBA00022519"/>
    </source>
</evidence>
<evidence type="ECO:0000256" key="2">
    <source>
        <dbReference type="ARBA" id="ARBA00022475"/>
    </source>
</evidence>
<comment type="subcellular location">
    <subcellularLocation>
        <location evidence="1">Cell inner membrane</location>
        <topology evidence="1">Multi-pass membrane protein</topology>
    </subcellularLocation>
</comment>
<feature type="domain" description="TRAP C4-dicarboxylate transport system permease DctM subunit" evidence="8">
    <location>
        <begin position="13"/>
        <end position="423"/>
    </location>
</feature>
<accession>A4GK05</accession>
<name>A4GK05_9BACT</name>
<keyword evidence="3" id="KW-0997">Cell inner membrane</keyword>
<protein>
    <submittedName>
        <fullName evidence="9">Putative TRAP dicarboxylate family transporter DctM subunit</fullName>
    </submittedName>
</protein>
<dbReference type="NCBIfam" id="TIGR00786">
    <property type="entry name" value="dctM"/>
    <property type="match status" value="1"/>
</dbReference>
<keyword evidence="6 7" id="KW-0472">Membrane</keyword>
<organism evidence="9">
    <name type="scientific">uncultured marine bacterium EB80_69G07</name>
    <dbReference type="NCBI Taxonomy" id="415442"/>
    <lineage>
        <taxon>Bacteria</taxon>
        <taxon>environmental samples</taxon>
    </lineage>
</organism>
<gene>
    <name evidence="9" type="ORF">MBMO_EB80-69G07.0033</name>
</gene>
<dbReference type="GO" id="GO:0022857">
    <property type="term" value="F:transmembrane transporter activity"/>
    <property type="evidence" value="ECO:0007669"/>
    <property type="project" value="TreeGrafter"/>
</dbReference>
<dbReference type="EMBL" id="EF107105">
    <property type="protein sequence ID" value="ABL97450.1"/>
    <property type="molecule type" value="Genomic_DNA"/>
</dbReference>
<dbReference type="Pfam" id="PF06808">
    <property type="entry name" value="DctM"/>
    <property type="match status" value="1"/>
</dbReference>
<feature type="transmembrane region" description="Helical" evidence="7">
    <location>
        <begin position="321"/>
        <end position="350"/>
    </location>
</feature>
<feature type="transmembrane region" description="Helical" evidence="7">
    <location>
        <begin position="140"/>
        <end position="164"/>
    </location>
</feature>
<proteinExistence type="predicted"/>
<keyword evidence="5 7" id="KW-1133">Transmembrane helix</keyword>
<evidence type="ECO:0000256" key="1">
    <source>
        <dbReference type="ARBA" id="ARBA00004429"/>
    </source>
</evidence>
<dbReference type="AlphaFoldDB" id="A4GK05"/>
<feature type="transmembrane region" description="Helical" evidence="7">
    <location>
        <begin position="6"/>
        <end position="39"/>
    </location>
</feature>
<feature type="transmembrane region" description="Helical" evidence="7">
    <location>
        <begin position="221"/>
        <end position="239"/>
    </location>
</feature>
<sequence length="436" mass="47545">MTEILLTIFFISVLLFFLGSGIWVALSMIGVSAIGMMLFTSRPVGDAMATTIWGTSSSWTLTALPLFVWMGEILFRTKLSENLFKGLSPWMQKLPGGLIHVNVVGCALFAAISGSSAATVATVGKMSIPELRKRNYPEKILLGSLAGSGTLGLLIPPSIILIIYGVAVQESIAKLFIAGIIPGIMIALIFMSYVIIWSLINKKSMPKIIEEYSFFEKIKRSKQLLPVIILILAVIGSIYTGIATATEAASLGVVGALILSYFQKSLTLKTFKSSLLGATKTSCMIAFILAGSTFLSLAMGFTGLPRNLALWIQNMELSPYVLIFVLMIFYIILGMFLDGISAVVLTMAIIEPMIRQAGFDMIWFGIFLVIVVEMAQITPPVGFNLFVLQGMAKKDMGYIARSAFPLFLLMVLAVILVVIFPEIALWMPEQMIKNIN</sequence>
<evidence type="ECO:0000256" key="6">
    <source>
        <dbReference type="ARBA" id="ARBA00023136"/>
    </source>
</evidence>
<feature type="transmembrane region" description="Helical" evidence="7">
    <location>
        <begin position="362"/>
        <end position="383"/>
    </location>
</feature>
<evidence type="ECO:0000256" key="4">
    <source>
        <dbReference type="ARBA" id="ARBA00022692"/>
    </source>
</evidence>
<feature type="transmembrane region" description="Helical" evidence="7">
    <location>
        <begin position="403"/>
        <end position="427"/>
    </location>
</feature>
<reference evidence="9" key="1">
    <citation type="journal article" date="2007" name="Environ. Microbiol.">
        <title>Proteorhodopsin photosystem gene clusters exhibit co-evolutionary trends and shared ancestry among diverse marine microbial phyla.</title>
        <authorList>
            <person name="McCarren J."/>
            <person name="Delong E.F."/>
        </authorList>
    </citation>
    <scope>NUCLEOTIDE SEQUENCE</scope>
</reference>
<feature type="transmembrane region" description="Helical" evidence="7">
    <location>
        <begin position="176"/>
        <end position="200"/>
    </location>
</feature>
<evidence type="ECO:0000259" key="8">
    <source>
        <dbReference type="Pfam" id="PF06808"/>
    </source>
</evidence>
<keyword evidence="4 7" id="KW-0812">Transmembrane</keyword>
<dbReference type="InterPro" id="IPR010656">
    <property type="entry name" value="DctM"/>
</dbReference>
<feature type="transmembrane region" description="Helical" evidence="7">
    <location>
        <begin position="283"/>
        <end position="301"/>
    </location>
</feature>
<keyword evidence="2" id="KW-1003">Cell membrane</keyword>
<feature type="transmembrane region" description="Helical" evidence="7">
    <location>
        <begin position="97"/>
        <end position="120"/>
    </location>
</feature>
<dbReference type="PANTHER" id="PTHR33362:SF5">
    <property type="entry name" value="C4-DICARBOXYLATE TRAP TRANSPORTER LARGE PERMEASE PROTEIN DCTM"/>
    <property type="match status" value="1"/>
</dbReference>
<dbReference type="PIRSF" id="PIRSF006066">
    <property type="entry name" value="HI0050"/>
    <property type="match status" value="1"/>
</dbReference>
<dbReference type="GO" id="GO:0005886">
    <property type="term" value="C:plasma membrane"/>
    <property type="evidence" value="ECO:0007669"/>
    <property type="project" value="UniProtKB-SubCell"/>
</dbReference>
<dbReference type="InterPro" id="IPR004681">
    <property type="entry name" value="TRAP_DctM"/>
</dbReference>
<dbReference type="PANTHER" id="PTHR33362">
    <property type="entry name" value="SIALIC ACID TRAP TRANSPORTER PERMEASE PROTEIN SIAT-RELATED"/>
    <property type="match status" value="1"/>
</dbReference>
<evidence type="ECO:0000313" key="9">
    <source>
        <dbReference type="EMBL" id="ABL97450.1"/>
    </source>
</evidence>
<evidence type="ECO:0000256" key="5">
    <source>
        <dbReference type="ARBA" id="ARBA00022989"/>
    </source>
</evidence>
<feature type="transmembrane region" description="Helical" evidence="7">
    <location>
        <begin position="245"/>
        <end position="262"/>
    </location>
</feature>